<evidence type="ECO:0000313" key="2">
    <source>
        <dbReference type="EMBL" id="GMA89656.1"/>
    </source>
</evidence>
<evidence type="ECO:0000313" key="3">
    <source>
        <dbReference type="Proteomes" id="UP001157069"/>
    </source>
</evidence>
<protein>
    <recommendedName>
        <fullName evidence="4">Aminoglycoside phosphotransferase domain-containing protein</fullName>
    </recommendedName>
</protein>
<comment type="caution">
    <text evidence="2">The sequence shown here is derived from an EMBL/GenBank/DDBJ whole genome shotgun (WGS) entry which is preliminary data.</text>
</comment>
<reference evidence="3" key="1">
    <citation type="journal article" date="2019" name="Int. J. Syst. Evol. Microbiol.">
        <title>The Global Catalogue of Microorganisms (GCM) 10K type strain sequencing project: providing services to taxonomists for standard genome sequencing and annotation.</title>
        <authorList>
            <consortium name="The Broad Institute Genomics Platform"/>
            <consortium name="The Broad Institute Genome Sequencing Center for Infectious Disease"/>
            <person name="Wu L."/>
            <person name="Ma J."/>
        </authorList>
    </citation>
    <scope>NUCLEOTIDE SEQUENCE [LARGE SCALE GENOMIC DNA]</scope>
    <source>
        <strain evidence="3">NBRC 108755</strain>
    </source>
</reference>
<evidence type="ECO:0008006" key="4">
    <source>
        <dbReference type="Google" id="ProtNLM"/>
    </source>
</evidence>
<feature type="compositionally biased region" description="Low complexity" evidence="1">
    <location>
        <begin position="96"/>
        <end position="123"/>
    </location>
</feature>
<feature type="region of interest" description="Disordered" evidence="1">
    <location>
        <begin position="91"/>
        <end position="123"/>
    </location>
</feature>
<accession>A0ABQ6JQ19</accession>
<dbReference type="EMBL" id="BSVA01000001">
    <property type="protein sequence ID" value="GMA89656.1"/>
    <property type="molecule type" value="Genomic_DNA"/>
</dbReference>
<proteinExistence type="predicted"/>
<dbReference type="Proteomes" id="UP001157069">
    <property type="component" value="Unassembled WGS sequence"/>
</dbReference>
<gene>
    <name evidence="2" type="ORF">GCM10025869_01850</name>
</gene>
<organism evidence="2 3">
    <name type="scientific">Homoserinibacter gongjuensis</name>
    <dbReference type="NCBI Taxonomy" id="1162968"/>
    <lineage>
        <taxon>Bacteria</taxon>
        <taxon>Bacillati</taxon>
        <taxon>Actinomycetota</taxon>
        <taxon>Actinomycetes</taxon>
        <taxon>Micrococcales</taxon>
        <taxon>Microbacteriaceae</taxon>
        <taxon>Homoserinibacter</taxon>
    </lineage>
</organism>
<keyword evidence="3" id="KW-1185">Reference proteome</keyword>
<name>A0ABQ6JQ19_9MICO</name>
<sequence length="123" mass="12601">MACRAAGAGQTYPVAMARSHLTLAALATSAVAELDVVGAAPFGSAGRGDFDAAVITGRDGRHWIVRVPRSERAEQQQSADLVALRALSQGCAPGFRSTSPSTRVRRPSTAPAPSCASSSPARP</sequence>
<evidence type="ECO:0000256" key="1">
    <source>
        <dbReference type="SAM" id="MobiDB-lite"/>
    </source>
</evidence>